<comment type="caution">
    <text evidence="2">The sequence shown here is derived from an EMBL/GenBank/DDBJ whole genome shotgun (WGS) entry which is preliminary data.</text>
</comment>
<dbReference type="Proteomes" id="UP000239415">
    <property type="component" value="Unassembled WGS sequence"/>
</dbReference>
<proteinExistence type="predicted"/>
<evidence type="ECO:0000313" key="2">
    <source>
        <dbReference type="EMBL" id="PRX22642.1"/>
    </source>
</evidence>
<dbReference type="RefSeq" id="WP_106317472.1">
    <property type="nucleotide sequence ID" value="NZ_BOMO01000020.1"/>
</dbReference>
<evidence type="ECO:0000313" key="3">
    <source>
        <dbReference type="Proteomes" id="UP000239415"/>
    </source>
</evidence>
<keyword evidence="3" id="KW-1185">Reference proteome</keyword>
<feature type="transmembrane region" description="Helical" evidence="1">
    <location>
        <begin position="41"/>
        <end position="60"/>
    </location>
</feature>
<keyword evidence="1" id="KW-0812">Transmembrane</keyword>
<dbReference type="OrthoDB" id="3539663at2"/>
<dbReference type="AlphaFoldDB" id="A0A2T0KGT1"/>
<evidence type="ECO:0000256" key="1">
    <source>
        <dbReference type="SAM" id="Phobius"/>
    </source>
</evidence>
<feature type="transmembrane region" description="Helical" evidence="1">
    <location>
        <begin position="149"/>
        <end position="176"/>
    </location>
</feature>
<keyword evidence="1" id="KW-0472">Membrane</keyword>
<reference evidence="2 3" key="1">
    <citation type="submission" date="2018-03" db="EMBL/GenBank/DDBJ databases">
        <title>Genomic Encyclopedia of Archaeal and Bacterial Type Strains, Phase II (KMG-II): from individual species to whole genera.</title>
        <authorList>
            <person name="Goeker M."/>
        </authorList>
    </citation>
    <scope>NUCLEOTIDE SEQUENCE [LARGE SCALE GENOMIC DNA]</scope>
    <source>
        <strain evidence="2 3">DSM 43146</strain>
    </source>
</reference>
<dbReference type="EMBL" id="PVMZ01000004">
    <property type="protein sequence ID" value="PRX22642.1"/>
    <property type="molecule type" value="Genomic_DNA"/>
</dbReference>
<gene>
    <name evidence="2" type="ORF">CLV67_104170</name>
</gene>
<keyword evidence="1" id="KW-1133">Transmembrane helix</keyword>
<feature type="transmembrane region" description="Helical" evidence="1">
    <location>
        <begin position="72"/>
        <end position="95"/>
    </location>
</feature>
<accession>A0A2T0KGT1</accession>
<name>A0A2T0KGT1_9ACTN</name>
<feature type="transmembrane region" description="Helical" evidence="1">
    <location>
        <begin position="115"/>
        <end position="137"/>
    </location>
</feature>
<organism evidence="2 3">
    <name type="scientific">Actinoplanes italicus</name>
    <dbReference type="NCBI Taxonomy" id="113567"/>
    <lineage>
        <taxon>Bacteria</taxon>
        <taxon>Bacillati</taxon>
        <taxon>Actinomycetota</taxon>
        <taxon>Actinomycetes</taxon>
        <taxon>Micromonosporales</taxon>
        <taxon>Micromonosporaceae</taxon>
        <taxon>Actinoplanes</taxon>
    </lineage>
</organism>
<sequence length="199" mass="20896">MTRFALLAAPLAMTAYGITRILGRLDGDYGPGADWQIAHLFGLAGMLLFVPVVLTLRALIPGTAARNALTGVTLAGLTATVVQFSADMLLALAAADRTELRTLQHDFSDLPGIQLAVYDAGPLLFFLGIVAMAALAAAARHLPWWSPAVMLVAVILPAADLNLMPVTGLLMLAALYPLTETTPPAGTPADDEQRRTIPA</sequence>
<protein>
    <submittedName>
        <fullName evidence="2">Uncharacterized protein</fullName>
    </submittedName>
</protein>